<dbReference type="SUPFAM" id="SSF103247">
    <property type="entry name" value="TT1751-like"/>
    <property type="match status" value="1"/>
</dbReference>
<evidence type="ECO:0000313" key="2">
    <source>
        <dbReference type="EMBL" id="QGF23063.1"/>
    </source>
</evidence>
<dbReference type="RefSeq" id="WP_153571590.1">
    <property type="nucleotide sequence ID" value="NZ_CP045725.1"/>
</dbReference>
<dbReference type="Proteomes" id="UP000386847">
    <property type="component" value="Chromosome"/>
</dbReference>
<organism evidence="2 3">
    <name type="scientific">Raineyella fluvialis</name>
    <dbReference type="NCBI Taxonomy" id="2662261"/>
    <lineage>
        <taxon>Bacteria</taxon>
        <taxon>Bacillati</taxon>
        <taxon>Actinomycetota</taxon>
        <taxon>Actinomycetes</taxon>
        <taxon>Propionibacteriales</taxon>
        <taxon>Propionibacteriaceae</taxon>
        <taxon>Raineyella</taxon>
    </lineage>
</organism>
<keyword evidence="3" id="KW-1185">Reference proteome</keyword>
<evidence type="ECO:0000313" key="3">
    <source>
        <dbReference type="Proteomes" id="UP000386847"/>
    </source>
</evidence>
<dbReference type="EMBL" id="CP045725">
    <property type="protein sequence ID" value="QGF23063.1"/>
    <property type="molecule type" value="Genomic_DNA"/>
</dbReference>
<dbReference type="Pfam" id="PF03625">
    <property type="entry name" value="DUF302"/>
    <property type="match status" value="1"/>
</dbReference>
<dbReference type="CDD" id="cd14797">
    <property type="entry name" value="DUF302"/>
    <property type="match status" value="1"/>
</dbReference>
<accession>A0A5Q2FDA4</accession>
<evidence type="ECO:0000259" key="1">
    <source>
        <dbReference type="Pfam" id="PF03625"/>
    </source>
</evidence>
<feature type="domain" description="DUF302" evidence="1">
    <location>
        <begin position="35"/>
        <end position="97"/>
    </location>
</feature>
<dbReference type="InterPro" id="IPR005180">
    <property type="entry name" value="DUF302"/>
</dbReference>
<dbReference type="AlphaFoldDB" id="A0A5Q2FDA4"/>
<reference evidence="2 3" key="1">
    <citation type="submission" date="2019-10" db="EMBL/GenBank/DDBJ databases">
        <title>Genomic analysis of Raineyella sp. CBA3103.</title>
        <authorList>
            <person name="Roh S.W."/>
        </authorList>
    </citation>
    <scope>NUCLEOTIDE SEQUENCE [LARGE SCALE GENOMIC DNA]</scope>
    <source>
        <strain evidence="2 3">CBA3103</strain>
    </source>
</reference>
<dbReference type="PANTHER" id="PTHR38342:SF1">
    <property type="entry name" value="SLR5037 PROTEIN"/>
    <property type="match status" value="1"/>
</dbReference>
<dbReference type="InterPro" id="IPR016796">
    <property type="entry name" value="UCP021774"/>
</dbReference>
<sequence>MGFALTIDLERPFGEVLAATRGALAASGFGIVSEIDLQKTLRDKIGVDVGEHVILGACNPRYAQRGLEIEPSLGVLLPCNVVVRHSAGLTVVEAIDPETMVMVTENPAMADLADEVRQALKQALDQVSAS</sequence>
<dbReference type="Gene3D" id="3.30.310.70">
    <property type="entry name" value="TT1751-like domain"/>
    <property type="match status" value="1"/>
</dbReference>
<protein>
    <submittedName>
        <fullName evidence="2">DUF302 domain-containing protein</fullName>
    </submittedName>
</protein>
<dbReference type="InterPro" id="IPR035923">
    <property type="entry name" value="TT1751-like_sf"/>
</dbReference>
<dbReference type="PANTHER" id="PTHR38342">
    <property type="entry name" value="SLR5037 PROTEIN"/>
    <property type="match status" value="1"/>
</dbReference>
<name>A0A5Q2FDA4_9ACTN</name>
<proteinExistence type="predicted"/>
<dbReference type="PIRSF" id="PIRSF021774">
    <property type="entry name" value="UCP021774"/>
    <property type="match status" value="1"/>
</dbReference>
<gene>
    <name evidence="2" type="ORF">Rai3103_04595</name>
</gene>
<dbReference type="KEGG" id="rain:Rai3103_04595"/>